<keyword evidence="1" id="KW-0175">Coiled coil</keyword>
<dbReference type="RefSeq" id="WP_025401477.1">
    <property type="nucleotide sequence ID" value="NZ_CP004325.1"/>
</dbReference>
<evidence type="ECO:0000313" key="3">
    <source>
        <dbReference type="EMBL" id="AHH07590.1"/>
    </source>
</evidence>
<proteinExistence type="predicted"/>
<feature type="coiled-coil region" evidence="1">
    <location>
        <begin position="396"/>
        <end position="461"/>
    </location>
</feature>
<dbReference type="Pfam" id="PF02414">
    <property type="entry name" value="Borrelia_orfA"/>
    <property type="match status" value="1"/>
</dbReference>
<dbReference type="EMBL" id="CP004325">
    <property type="protein sequence ID" value="AHH07590.1"/>
    <property type="molecule type" value="Genomic_DNA"/>
</dbReference>
<dbReference type="InterPro" id="IPR003459">
    <property type="entry name" value="Borrelia_plasmid_OrfA"/>
</dbReference>
<sequence>MLSITKDKKNFKHQDPKGQIKIILKSLVELNIHKDPYNSQTIRMSYVKLQIIKMLKRYNRIIKVYWAINTKNKNYKQSMGIEEYSACDIQKIVLKLLENDAAKKVCKRTLELDIKLLNNLNLIKSKIIRFGKGKGSVAYYVQNMELMPTHKDAILEHLIQIMQDNLKDKIIIENFDLDEPFDNEPKNINSKTTKFITEKIEEKNNEQLHKNRMGIISHVQTPDVINKANISNINKKNSKNSLEKNSAKSLSYEKPKSAEQKNEKVQFKRIGVKTRLIDMHKISKNYMQQVKELSNNDSTYINALLNLETAINEYGKEYDIEDILKHFLKQFGNRYKYKVWMMMKRTDDVINDYDLIWEDRFKDWCSHEHKKNYTTTKEKYGERIRLASKNFEFNASKNVKDEEEKKEKEKTEKERKLKLKRQQEYIERLFRREEKERRERIKRREEEKAKLRMEVKEEIRSYVENVKNSDFSDDIAKLYPLYNKNRMDNITIRPPRPQINTNFEGFKTTKGLSLASLGIMLPYQEQDPDKDKILMHNAKEEMI</sequence>
<gene>
    <name evidence="3" type="ORF">BCD_1524</name>
</gene>
<evidence type="ECO:0000256" key="2">
    <source>
        <dbReference type="SAM" id="MobiDB-lite"/>
    </source>
</evidence>
<accession>W5SL24</accession>
<evidence type="ECO:0000256" key="1">
    <source>
        <dbReference type="SAM" id="Coils"/>
    </source>
</evidence>
<dbReference type="HOGENOM" id="CLU_038653_1_0_12"/>
<keyword evidence="3" id="KW-0614">Plasmid</keyword>
<feature type="region of interest" description="Disordered" evidence="2">
    <location>
        <begin position="235"/>
        <end position="260"/>
    </location>
</feature>
<dbReference type="AlphaFoldDB" id="W5SL24"/>
<name>W5SL24_9SPIR</name>
<feature type="compositionally biased region" description="Basic and acidic residues" evidence="2">
    <location>
        <begin position="241"/>
        <end position="260"/>
    </location>
</feature>
<protein>
    <submittedName>
        <fullName evidence="3">Uncharacterized protein</fullName>
    </submittedName>
</protein>
<organism evidence="3">
    <name type="scientific">Borrelia crocidurae DOU</name>
    <dbReference type="NCBI Taxonomy" id="1293575"/>
    <lineage>
        <taxon>Bacteria</taxon>
        <taxon>Pseudomonadati</taxon>
        <taxon>Spirochaetota</taxon>
        <taxon>Spirochaetia</taxon>
        <taxon>Spirochaetales</taxon>
        <taxon>Borreliaceae</taxon>
        <taxon>Borrelia</taxon>
    </lineage>
</organism>
<reference evidence="3" key="1">
    <citation type="submission" date="2013-02" db="EMBL/GenBank/DDBJ databases">
        <title>Comparative genomics of Borrelia species.</title>
        <authorList>
            <person name="Schwan T.G."/>
            <person name="Raffel S.J."/>
            <person name="Porcella S.F."/>
        </authorList>
    </citation>
    <scope>NUCLEOTIDE SEQUENCE</scope>
    <source>
        <strain evidence="3">DOU</strain>
        <plasmid evidence="3">unnamed</plasmid>
    </source>
</reference>
<geneLocation type="plasmid" evidence="3">
    <name>unnamed</name>
</geneLocation>